<gene>
    <name evidence="1" type="ORF">UFOVP55_32</name>
</gene>
<protein>
    <submittedName>
        <fullName evidence="1">Uncharacterized protein</fullName>
    </submittedName>
</protein>
<proteinExistence type="predicted"/>
<evidence type="ECO:0000313" key="1">
    <source>
        <dbReference type="EMBL" id="CAB4124837.1"/>
    </source>
</evidence>
<organism evidence="1">
    <name type="scientific">uncultured Caudovirales phage</name>
    <dbReference type="NCBI Taxonomy" id="2100421"/>
    <lineage>
        <taxon>Viruses</taxon>
        <taxon>Duplodnaviria</taxon>
        <taxon>Heunggongvirae</taxon>
        <taxon>Uroviricota</taxon>
        <taxon>Caudoviricetes</taxon>
        <taxon>Peduoviridae</taxon>
        <taxon>Maltschvirus</taxon>
        <taxon>Maltschvirus maltsch</taxon>
    </lineage>
</organism>
<accession>A0A6J5KV46</accession>
<reference evidence="1" key="1">
    <citation type="submission" date="2020-04" db="EMBL/GenBank/DDBJ databases">
        <authorList>
            <person name="Chiriac C."/>
            <person name="Salcher M."/>
            <person name="Ghai R."/>
            <person name="Kavagutti S V."/>
        </authorList>
    </citation>
    <scope>NUCLEOTIDE SEQUENCE</scope>
</reference>
<sequence>MKYITITAPHPRKYYVARQLLGGDYTIICTCPNEQSAKDIADKLRTFAASGTVTVEITQHKKKVA</sequence>
<dbReference type="EMBL" id="LR796185">
    <property type="protein sequence ID" value="CAB4124837.1"/>
    <property type="molecule type" value="Genomic_DNA"/>
</dbReference>
<name>A0A6J5KV46_9CAUD</name>